<evidence type="ECO:0000313" key="2">
    <source>
        <dbReference type="EMBL" id="KAF6298973.1"/>
    </source>
</evidence>
<name>A0A7J7TF19_RHIFE</name>
<feature type="region of interest" description="Disordered" evidence="1">
    <location>
        <begin position="179"/>
        <end position="280"/>
    </location>
</feature>
<feature type="compositionally biased region" description="Low complexity" evidence="1">
    <location>
        <begin position="254"/>
        <end position="280"/>
    </location>
</feature>
<feature type="compositionally biased region" description="Pro residues" evidence="1">
    <location>
        <begin position="88"/>
        <end position="98"/>
    </location>
</feature>
<accession>A0A7J7TF19</accession>
<proteinExistence type="predicted"/>
<protein>
    <submittedName>
        <fullName evidence="2">Uncharacterized protein</fullName>
    </submittedName>
</protein>
<dbReference type="AlphaFoldDB" id="A0A7J7TF19"/>
<evidence type="ECO:0000256" key="1">
    <source>
        <dbReference type="SAM" id="MobiDB-lite"/>
    </source>
</evidence>
<reference evidence="2 3" key="1">
    <citation type="journal article" date="2020" name="Nature">
        <title>Six reference-quality genomes reveal evolution of bat adaptations.</title>
        <authorList>
            <person name="Jebb D."/>
            <person name="Huang Z."/>
            <person name="Pippel M."/>
            <person name="Hughes G.M."/>
            <person name="Lavrichenko K."/>
            <person name="Devanna P."/>
            <person name="Winkler S."/>
            <person name="Jermiin L.S."/>
            <person name="Skirmuntt E.C."/>
            <person name="Katzourakis A."/>
            <person name="Burkitt-Gray L."/>
            <person name="Ray D.A."/>
            <person name="Sullivan K.A.M."/>
            <person name="Roscito J.G."/>
            <person name="Kirilenko B.M."/>
            <person name="Davalos L.M."/>
            <person name="Corthals A.P."/>
            <person name="Power M.L."/>
            <person name="Jones G."/>
            <person name="Ransome R.D."/>
            <person name="Dechmann D.K.N."/>
            <person name="Locatelli A.G."/>
            <person name="Puechmaille S.J."/>
            <person name="Fedrigo O."/>
            <person name="Jarvis E.D."/>
            <person name="Hiller M."/>
            <person name="Vernes S.C."/>
            <person name="Myers E.W."/>
            <person name="Teeling E.C."/>
        </authorList>
    </citation>
    <scope>NUCLEOTIDE SEQUENCE [LARGE SCALE GENOMIC DNA]</scope>
    <source>
        <strain evidence="2">MRhiFer1</strain>
        <tissue evidence="2">Lung</tissue>
    </source>
</reference>
<comment type="caution">
    <text evidence="2">The sequence shown here is derived from an EMBL/GenBank/DDBJ whole genome shotgun (WGS) entry which is preliminary data.</text>
</comment>
<dbReference type="Proteomes" id="UP000585614">
    <property type="component" value="Unassembled WGS sequence"/>
</dbReference>
<sequence>MPDVLLLPLRLNPLTAAPHGEFDPDCVCTERALASRLHGTVCAVIPSHDPTHREGREHARPTEQHRARLGELARAAIAPNTSGLAVRPPRPPPRPLPGPARRSPLGSALIDRRGRGRASGEQGSVPHNQRLPARVDSEPSSGNQSDHFAHFPSLPRRRAASSQGGMLWSHPPCGDCIGARQRTPAPGRRRCVAAGLRPRPGGERAPPLYRAALRRPLGREGKMAGRQRLRAGRGPREGKQAHLVEGAAPASSLGGPSDSSCGAGAGGARFAESAGPRCGG</sequence>
<evidence type="ECO:0000313" key="3">
    <source>
        <dbReference type="Proteomes" id="UP000585614"/>
    </source>
</evidence>
<feature type="compositionally biased region" description="Low complexity" evidence="1">
    <location>
        <begin position="204"/>
        <end position="215"/>
    </location>
</feature>
<dbReference type="EMBL" id="JACAGC010000020">
    <property type="protein sequence ID" value="KAF6298973.1"/>
    <property type="molecule type" value="Genomic_DNA"/>
</dbReference>
<organism evidence="2 3">
    <name type="scientific">Rhinolophus ferrumequinum</name>
    <name type="common">Greater horseshoe bat</name>
    <dbReference type="NCBI Taxonomy" id="59479"/>
    <lineage>
        <taxon>Eukaryota</taxon>
        <taxon>Metazoa</taxon>
        <taxon>Chordata</taxon>
        <taxon>Craniata</taxon>
        <taxon>Vertebrata</taxon>
        <taxon>Euteleostomi</taxon>
        <taxon>Mammalia</taxon>
        <taxon>Eutheria</taxon>
        <taxon>Laurasiatheria</taxon>
        <taxon>Chiroptera</taxon>
        <taxon>Yinpterochiroptera</taxon>
        <taxon>Rhinolophoidea</taxon>
        <taxon>Rhinolophidae</taxon>
        <taxon>Rhinolophinae</taxon>
        <taxon>Rhinolophus</taxon>
    </lineage>
</organism>
<feature type="region of interest" description="Disordered" evidence="1">
    <location>
        <begin position="75"/>
        <end position="150"/>
    </location>
</feature>
<gene>
    <name evidence="2" type="ORF">mRhiFer1_008995</name>
</gene>